<feature type="region of interest" description="Interaction with substrate tRNA" evidence="10">
    <location>
        <begin position="169"/>
        <end position="173"/>
    </location>
</feature>
<sequence>MRAGWQAMHDPRPPAIALMGPTASGKSALALDWAQRLGGEIVSVDSALVYRGLDIGAAKPTAGERAAVPHHVIDLRDPWQAYSAAEFAADARRAIDGILARGRVPILAGGTGLYFRALLQGLSPMPEADPAVRAAIDAQAREQGWPALHAELARVDPAAAARIHATDPQRIQRALEVFRISGRPISDWQREPSRGPRLPCRLLKLVLAPADRATLHARIAARFDAMLAEGFLDEVRALRALPPLRDHPAPLDLPAIRAVGYRQAWEHLDGATAAGEFRDRAIHATRQLAKRQLTWLRGELDARWFDPAADQAGLEDALVLFRGNRDPGPPAGTA</sequence>
<comment type="cofactor">
    <cofactor evidence="1 10">
        <name>Mg(2+)</name>
        <dbReference type="ChEBI" id="CHEBI:18420"/>
    </cofactor>
</comment>
<evidence type="ECO:0000313" key="15">
    <source>
        <dbReference type="Proteomes" id="UP001501727"/>
    </source>
</evidence>
<evidence type="ECO:0000256" key="8">
    <source>
        <dbReference type="ARBA" id="ARBA00022842"/>
    </source>
</evidence>
<feature type="site" description="Interaction with substrate tRNA" evidence="10">
    <location>
        <position position="111"/>
    </location>
</feature>
<evidence type="ECO:0000256" key="7">
    <source>
        <dbReference type="ARBA" id="ARBA00022840"/>
    </source>
</evidence>
<reference evidence="15" key="1">
    <citation type="journal article" date="2019" name="Int. J. Syst. Evol. Microbiol.">
        <title>The Global Catalogue of Microorganisms (GCM) 10K type strain sequencing project: providing services to taxonomists for standard genome sequencing and annotation.</title>
        <authorList>
            <consortium name="The Broad Institute Genomics Platform"/>
            <consortium name="The Broad Institute Genome Sequencing Center for Infectious Disease"/>
            <person name="Wu L."/>
            <person name="Ma J."/>
        </authorList>
    </citation>
    <scope>NUCLEOTIDE SEQUENCE [LARGE SCALE GENOMIC DNA]</scope>
    <source>
        <strain evidence="15">JCM 16916</strain>
    </source>
</reference>
<evidence type="ECO:0000313" key="14">
    <source>
        <dbReference type="EMBL" id="GAA3921510.1"/>
    </source>
</evidence>
<gene>
    <name evidence="10 14" type="primary">miaA</name>
    <name evidence="14" type="ORF">GCM10022229_14030</name>
</gene>
<dbReference type="SUPFAM" id="SSF52540">
    <property type="entry name" value="P-loop containing nucleoside triphosphate hydrolases"/>
    <property type="match status" value="1"/>
</dbReference>
<comment type="function">
    <text evidence="2 10 12">Catalyzes the transfer of a dimethylallyl group onto the adenine at position 37 in tRNAs that read codons beginning with uridine, leading to the formation of N6-(dimethylallyl)adenosine (i(6)A).</text>
</comment>
<proteinExistence type="inferred from homology"/>
<dbReference type="HAMAP" id="MF_00185">
    <property type="entry name" value="IPP_trans"/>
    <property type="match status" value="1"/>
</dbReference>
<dbReference type="Proteomes" id="UP001501727">
    <property type="component" value="Unassembled WGS sequence"/>
</dbReference>
<accession>A0ABP7MEY9</accession>
<comment type="catalytic activity">
    <reaction evidence="9 10 11">
        <text>adenosine(37) in tRNA + dimethylallyl diphosphate = N(6)-dimethylallyladenosine(37) in tRNA + diphosphate</text>
        <dbReference type="Rhea" id="RHEA:26482"/>
        <dbReference type="Rhea" id="RHEA-COMP:10162"/>
        <dbReference type="Rhea" id="RHEA-COMP:10375"/>
        <dbReference type="ChEBI" id="CHEBI:33019"/>
        <dbReference type="ChEBI" id="CHEBI:57623"/>
        <dbReference type="ChEBI" id="CHEBI:74411"/>
        <dbReference type="ChEBI" id="CHEBI:74415"/>
        <dbReference type="EC" id="2.5.1.75"/>
    </reaction>
</comment>
<dbReference type="Gene3D" id="3.40.50.300">
    <property type="entry name" value="P-loop containing nucleotide triphosphate hydrolases"/>
    <property type="match status" value="1"/>
</dbReference>
<keyword evidence="7 10" id="KW-0067">ATP-binding</keyword>
<dbReference type="EMBL" id="BAAAZU010000006">
    <property type="protein sequence ID" value="GAA3921510.1"/>
    <property type="molecule type" value="Genomic_DNA"/>
</dbReference>
<dbReference type="EC" id="2.5.1.75" evidence="10"/>
<evidence type="ECO:0000256" key="5">
    <source>
        <dbReference type="ARBA" id="ARBA00022694"/>
    </source>
</evidence>
<keyword evidence="8 10" id="KW-0460">Magnesium</keyword>
<feature type="binding site" evidence="10">
    <location>
        <begin position="20"/>
        <end position="27"/>
    </location>
    <ligand>
        <name>ATP</name>
        <dbReference type="ChEBI" id="CHEBI:30616"/>
    </ligand>
</feature>
<organism evidence="14 15">
    <name type="scientific">Luteimonas lutimaris</name>
    <dbReference type="NCBI Taxonomy" id="698645"/>
    <lineage>
        <taxon>Bacteria</taxon>
        <taxon>Pseudomonadati</taxon>
        <taxon>Pseudomonadota</taxon>
        <taxon>Gammaproteobacteria</taxon>
        <taxon>Lysobacterales</taxon>
        <taxon>Lysobacteraceae</taxon>
        <taxon>Luteimonas</taxon>
    </lineage>
</organism>
<dbReference type="PANTHER" id="PTHR11088:SF60">
    <property type="entry name" value="TRNA DIMETHYLALLYLTRANSFERASE"/>
    <property type="match status" value="1"/>
</dbReference>
<comment type="subunit">
    <text evidence="10">Monomer.</text>
</comment>
<keyword evidence="15" id="KW-1185">Reference proteome</keyword>
<evidence type="ECO:0000256" key="13">
    <source>
        <dbReference type="RuleBase" id="RU003785"/>
    </source>
</evidence>
<evidence type="ECO:0000256" key="4">
    <source>
        <dbReference type="ARBA" id="ARBA00022679"/>
    </source>
</evidence>
<feature type="site" description="Interaction with substrate tRNA" evidence="10">
    <location>
        <position position="133"/>
    </location>
</feature>
<protein>
    <recommendedName>
        <fullName evidence="10">tRNA dimethylallyltransferase</fullName>
        <ecNumber evidence="10">2.5.1.75</ecNumber>
    </recommendedName>
    <alternativeName>
        <fullName evidence="10">Dimethylallyl diphosphate:tRNA dimethylallyltransferase</fullName>
        <shortName evidence="10">DMAPP:tRNA dimethylallyltransferase</shortName>
        <shortName evidence="10">DMATase</shortName>
    </alternativeName>
    <alternativeName>
        <fullName evidence="10">Isopentenyl-diphosphate:tRNA isopentenyltransferase</fullName>
        <shortName evidence="10">IPP transferase</shortName>
        <shortName evidence="10">IPPT</shortName>
        <shortName evidence="10">IPTase</shortName>
    </alternativeName>
</protein>
<evidence type="ECO:0000256" key="12">
    <source>
        <dbReference type="RuleBase" id="RU003784"/>
    </source>
</evidence>
<dbReference type="CDD" id="cd02019">
    <property type="entry name" value="NK"/>
    <property type="match status" value="1"/>
</dbReference>
<keyword evidence="5 10" id="KW-0819">tRNA processing</keyword>
<evidence type="ECO:0000256" key="1">
    <source>
        <dbReference type="ARBA" id="ARBA00001946"/>
    </source>
</evidence>
<keyword evidence="6 10" id="KW-0547">Nucleotide-binding</keyword>
<evidence type="ECO:0000256" key="11">
    <source>
        <dbReference type="RuleBase" id="RU003783"/>
    </source>
</evidence>
<comment type="similarity">
    <text evidence="3 10 13">Belongs to the IPP transferase family.</text>
</comment>
<dbReference type="InterPro" id="IPR018022">
    <property type="entry name" value="IPT"/>
</dbReference>
<dbReference type="NCBIfam" id="TIGR00174">
    <property type="entry name" value="miaA"/>
    <property type="match status" value="1"/>
</dbReference>
<dbReference type="Gene3D" id="1.10.20.140">
    <property type="match status" value="1"/>
</dbReference>
<evidence type="ECO:0000256" key="3">
    <source>
        <dbReference type="ARBA" id="ARBA00005842"/>
    </source>
</evidence>
<comment type="caution">
    <text evidence="14">The sequence shown here is derived from an EMBL/GenBank/DDBJ whole genome shotgun (WGS) entry which is preliminary data.</text>
</comment>
<dbReference type="PANTHER" id="PTHR11088">
    <property type="entry name" value="TRNA DIMETHYLALLYLTRANSFERASE"/>
    <property type="match status" value="1"/>
</dbReference>
<evidence type="ECO:0000256" key="9">
    <source>
        <dbReference type="ARBA" id="ARBA00049563"/>
    </source>
</evidence>
<evidence type="ECO:0000256" key="10">
    <source>
        <dbReference type="HAMAP-Rule" id="MF_00185"/>
    </source>
</evidence>
<dbReference type="InterPro" id="IPR027417">
    <property type="entry name" value="P-loop_NTPase"/>
</dbReference>
<evidence type="ECO:0000256" key="2">
    <source>
        <dbReference type="ARBA" id="ARBA00003213"/>
    </source>
</evidence>
<dbReference type="InterPro" id="IPR039657">
    <property type="entry name" value="Dimethylallyltransferase"/>
</dbReference>
<evidence type="ECO:0000256" key="6">
    <source>
        <dbReference type="ARBA" id="ARBA00022741"/>
    </source>
</evidence>
<feature type="binding site" evidence="10">
    <location>
        <begin position="22"/>
        <end position="27"/>
    </location>
    <ligand>
        <name>substrate</name>
    </ligand>
</feature>
<keyword evidence="4 10" id="KW-0808">Transferase</keyword>
<feature type="region of interest" description="Interaction with substrate tRNA" evidence="10">
    <location>
        <begin position="45"/>
        <end position="48"/>
    </location>
</feature>
<comment type="caution">
    <text evidence="10">Lacks conserved residue(s) required for the propagation of feature annotation.</text>
</comment>
<dbReference type="Pfam" id="PF01715">
    <property type="entry name" value="IPPT"/>
    <property type="match status" value="1"/>
</dbReference>
<name>A0ABP7MEY9_9GAMM</name>